<proteinExistence type="inferred from homology"/>
<dbReference type="InterPro" id="IPR012506">
    <property type="entry name" value="TMEM86B-like"/>
</dbReference>
<keyword evidence="4 6" id="KW-1133">Transmembrane helix</keyword>
<dbReference type="AlphaFoldDB" id="D3QBS1"/>
<dbReference type="KEGG" id="sna:Snas_5175"/>
<name>D3QBS1_STANL</name>
<comment type="subcellular location">
    <subcellularLocation>
        <location evidence="1">Membrane</location>
        <topology evidence="1">Multi-pass membrane protein</topology>
    </subcellularLocation>
</comment>
<dbReference type="EMBL" id="CP001778">
    <property type="protein sequence ID" value="ADD44810.1"/>
    <property type="molecule type" value="Genomic_DNA"/>
</dbReference>
<organism evidence="7 8">
    <name type="scientific">Stackebrandtia nassauensis (strain DSM 44728 / CIP 108903 / NRRL B-16338 / NBRC 102104 / LLR-40K-21)</name>
    <dbReference type="NCBI Taxonomy" id="446470"/>
    <lineage>
        <taxon>Bacteria</taxon>
        <taxon>Bacillati</taxon>
        <taxon>Actinomycetota</taxon>
        <taxon>Actinomycetes</taxon>
        <taxon>Glycomycetales</taxon>
        <taxon>Glycomycetaceae</taxon>
        <taxon>Stackebrandtia</taxon>
    </lineage>
</organism>
<dbReference type="GO" id="GO:0016787">
    <property type="term" value="F:hydrolase activity"/>
    <property type="evidence" value="ECO:0007669"/>
    <property type="project" value="TreeGrafter"/>
</dbReference>
<gene>
    <name evidence="7" type="ordered locus">Snas_5175</name>
</gene>
<feature type="transmembrane region" description="Helical" evidence="6">
    <location>
        <begin position="188"/>
        <end position="205"/>
    </location>
</feature>
<dbReference type="STRING" id="446470.Snas_5175"/>
<dbReference type="Pfam" id="PF07947">
    <property type="entry name" value="YhhN"/>
    <property type="match status" value="1"/>
</dbReference>
<feature type="transmembrane region" description="Helical" evidence="6">
    <location>
        <begin position="78"/>
        <end position="98"/>
    </location>
</feature>
<accession>D3QBS1</accession>
<dbReference type="RefSeq" id="WP_013020381.1">
    <property type="nucleotide sequence ID" value="NC_013947.1"/>
</dbReference>
<dbReference type="eggNOG" id="COG3714">
    <property type="taxonomic scope" value="Bacteria"/>
</dbReference>
<sequence length="225" mass="24659">MKRNAPAIVFAILVAANLIGTAFDIRNLQLVSKPLLMPALIFWLYRGHAPMGTHLWMLFGLLFAIPADTFLLFEGRTVFLFGMFFFALMQLCFIGAYFSATKVFARWRALPWPPLAYLAFWLGFNALMWTSFGGLAAPIAVYSLLLAIMAAAASTVSTMVGIGGLLFMVSDLMIGLGVVNIDFTGREVAIMATYTLAQFLIVTGISHRTIPRPRNPAAKPATVRA</sequence>
<comment type="similarity">
    <text evidence="2">Belongs to the TMEM86 family.</text>
</comment>
<dbReference type="Proteomes" id="UP000000844">
    <property type="component" value="Chromosome"/>
</dbReference>
<keyword evidence="5 6" id="KW-0472">Membrane</keyword>
<reference evidence="7 8" key="1">
    <citation type="journal article" date="2009" name="Stand. Genomic Sci.">
        <title>Complete genome sequence of Stackebrandtia nassauensis type strain (LLR-40K-21).</title>
        <authorList>
            <person name="Munk C."/>
            <person name="Lapidus A."/>
            <person name="Copeland A."/>
            <person name="Jando M."/>
            <person name="Mayilraj S."/>
            <person name="Glavina Del Rio T."/>
            <person name="Nolan M."/>
            <person name="Chen F."/>
            <person name="Lucas S."/>
            <person name="Tice H."/>
            <person name="Cheng J.F."/>
            <person name="Han C."/>
            <person name="Detter J.C."/>
            <person name="Bruce D."/>
            <person name="Goodwin L."/>
            <person name="Chain P."/>
            <person name="Pitluck S."/>
            <person name="Goker M."/>
            <person name="Ovchinikova G."/>
            <person name="Pati A."/>
            <person name="Ivanova N."/>
            <person name="Mavromatis K."/>
            <person name="Chen A."/>
            <person name="Palaniappan K."/>
            <person name="Land M."/>
            <person name="Hauser L."/>
            <person name="Chang Y.J."/>
            <person name="Jeffries C.D."/>
            <person name="Bristow J."/>
            <person name="Eisen J.A."/>
            <person name="Markowitz V."/>
            <person name="Hugenholtz P."/>
            <person name="Kyrpides N.C."/>
            <person name="Klenk H.P."/>
        </authorList>
    </citation>
    <scope>NUCLEOTIDE SEQUENCE [LARGE SCALE GENOMIC DNA]</scope>
    <source>
        <strain evidence="8">DSM 44728 / CIP 108903 / NRRL B-16338 / NBRC 102104 / LLR-40K-21</strain>
    </source>
</reference>
<dbReference type="OrthoDB" id="4227931at2"/>
<feature type="transmembrane region" description="Helical" evidence="6">
    <location>
        <begin position="54"/>
        <end position="73"/>
    </location>
</feature>
<evidence type="ECO:0000256" key="3">
    <source>
        <dbReference type="ARBA" id="ARBA00022692"/>
    </source>
</evidence>
<keyword evidence="8" id="KW-1185">Reference proteome</keyword>
<evidence type="ECO:0000256" key="2">
    <source>
        <dbReference type="ARBA" id="ARBA00007375"/>
    </source>
</evidence>
<evidence type="ECO:0000256" key="5">
    <source>
        <dbReference type="ARBA" id="ARBA00023136"/>
    </source>
</evidence>
<feature type="transmembrane region" description="Helical" evidence="6">
    <location>
        <begin position="144"/>
        <end position="168"/>
    </location>
</feature>
<evidence type="ECO:0000256" key="4">
    <source>
        <dbReference type="ARBA" id="ARBA00022989"/>
    </source>
</evidence>
<evidence type="ECO:0000313" key="8">
    <source>
        <dbReference type="Proteomes" id="UP000000844"/>
    </source>
</evidence>
<evidence type="ECO:0000256" key="6">
    <source>
        <dbReference type="SAM" id="Phobius"/>
    </source>
</evidence>
<protein>
    <submittedName>
        <fullName evidence="7">YhhN family protein</fullName>
    </submittedName>
</protein>
<dbReference type="GO" id="GO:0016020">
    <property type="term" value="C:membrane"/>
    <property type="evidence" value="ECO:0007669"/>
    <property type="project" value="UniProtKB-SubCell"/>
</dbReference>
<keyword evidence="3 6" id="KW-0812">Transmembrane</keyword>
<dbReference type="HOGENOM" id="CLU_079086_5_1_11"/>
<evidence type="ECO:0000313" key="7">
    <source>
        <dbReference type="EMBL" id="ADD44810.1"/>
    </source>
</evidence>
<evidence type="ECO:0000256" key="1">
    <source>
        <dbReference type="ARBA" id="ARBA00004141"/>
    </source>
</evidence>
<dbReference type="PANTHER" id="PTHR31885:SF6">
    <property type="entry name" value="GH04784P"/>
    <property type="match status" value="1"/>
</dbReference>
<feature type="transmembrane region" description="Helical" evidence="6">
    <location>
        <begin position="118"/>
        <end position="137"/>
    </location>
</feature>
<dbReference type="PANTHER" id="PTHR31885">
    <property type="entry name" value="GH04784P"/>
    <property type="match status" value="1"/>
</dbReference>